<name>A0A1Y0ISF4_9BACL</name>
<evidence type="ECO:0000313" key="2">
    <source>
        <dbReference type="EMBL" id="ARU63190.1"/>
    </source>
</evidence>
<reference evidence="3" key="1">
    <citation type="submission" date="2017-05" db="EMBL/GenBank/DDBJ databases">
        <authorList>
            <person name="Sung H."/>
        </authorList>
    </citation>
    <scope>NUCLEOTIDE SEQUENCE [LARGE SCALE GENOMIC DNA]</scope>
    <source>
        <strain evidence="3">AR23208</strain>
    </source>
</reference>
<feature type="domain" description="RNHCP" evidence="1">
    <location>
        <begin position="9"/>
        <end position="92"/>
    </location>
</feature>
<protein>
    <submittedName>
        <fullName evidence="2">RNHCP domain-containing protein</fullName>
    </submittedName>
</protein>
<evidence type="ECO:0000259" key="1">
    <source>
        <dbReference type="Pfam" id="PF12647"/>
    </source>
</evidence>
<proteinExistence type="predicted"/>
<dbReference type="Pfam" id="PF12647">
    <property type="entry name" value="RNHCP"/>
    <property type="match status" value="1"/>
</dbReference>
<dbReference type="KEGG" id="tum:CBW65_21075"/>
<organism evidence="2 3">
    <name type="scientific">Tumebacillus avium</name>
    <dbReference type="NCBI Taxonomy" id="1903704"/>
    <lineage>
        <taxon>Bacteria</taxon>
        <taxon>Bacillati</taxon>
        <taxon>Bacillota</taxon>
        <taxon>Bacilli</taxon>
        <taxon>Bacillales</taxon>
        <taxon>Alicyclobacillaceae</taxon>
        <taxon>Tumebacillus</taxon>
    </lineage>
</organism>
<dbReference type="OrthoDB" id="9809485at2"/>
<sequence length="113" mass="12753">MSRKFTVINENFACVHCGTEVQPLAQGSCRNHCPKCFHSLHLDINPGDRAANCGGLLVPISFEEHKKKGHMVVHRCQQCGHVGRNKLAFDDPVQPDSFDEMVKLIQKFSFQNF</sequence>
<dbReference type="EMBL" id="CP021434">
    <property type="protein sequence ID" value="ARU63190.1"/>
    <property type="molecule type" value="Genomic_DNA"/>
</dbReference>
<dbReference type="InterPro" id="IPR024439">
    <property type="entry name" value="RNHCP"/>
</dbReference>
<keyword evidence="3" id="KW-1185">Reference proteome</keyword>
<gene>
    <name evidence="2" type="ORF">CBW65_21075</name>
</gene>
<dbReference type="RefSeq" id="WP_087458534.1">
    <property type="nucleotide sequence ID" value="NZ_CP021434.1"/>
</dbReference>
<dbReference type="AlphaFoldDB" id="A0A1Y0ISF4"/>
<accession>A0A1Y0ISF4</accession>
<evidence type="ECO:0000313" key="3">
    <source>
        <dbReference type="Proteomes" id="UP000195437"/>
    </source>
</evidence>
<dbReference type="Proteomes" id="UP000195437">
    <property type="component" value="Chromosome"/>
</dbReference>